<evidence type="ECO:0000256" key="1">
    <source>
        <dbReference type="SAM" id="Coils"/>
    </source>
</evidence>
<dbReference type="OrthoDB" id="8197438at2759"/>
<feature type="compositionally biased region" description="Low complexity" evidence="2">
    <location>
        <begin position="15"/>
        <end position="33"/>
    </location>
</feature>
<feature type="region of interest" description="Disordered" evidence="2">
    <location>
        <begin position="1"/>
        <end position="68"/>
    </location>
</feature>
<evidence type="ECO:0000313" key="3">
    <source>
        <dbReference type="EMBL" id="CAH2268215.1"/>
    </source>
</evidence>
<dbReference type="AlphaFoldDB" id="A0A8S4SQ55"/>
<accession>A0A8S4SQ55</accession>
<reference evidence="3" key="1">
    <citation type="submission" date="2022-03" db="EMBL/GenBank/DDBJ databases">
        <authorList>
            <person name="Lindestad O."/>
        </authorList>
    </citation>
    <scope>NUCLEOTIDE SEQUENCE</scope>
</reference>
<feature type="region of interest" description="Disordered" evidence="2">
    <location>
        <begin position="131"/>
        <end position="226"/>
    </location>
</feature>
<gene>
    <name evidence="3" type="primary">jg8221</name>
    <name evidence="3" type="ORF">PAEG_LOCUS26609</name>
</gene>
<feature type="compositionally biased region" description="Polar residues" evidence="2">
    <location>
        <begin position="131"/>
        <end position="153"/>
    </location>
</feature>
<dbReference type="EMBL" id="CAKXAJ010026420">
    <property type="protein sequence ID" value="CAH2268215.1"/>
    <property type="molecule type" value="Genomic_DNA"/>
</dbReference>
<feature type="coiled-coil region" evidence="1">
    <location>
        <begin position="773"/>
        <end position="898"/>
    </location>
</feature>
<organism evidence="3 4">
    <name type="scientific">Pararge aegeria aegeria</name>
    <dbReference type="NCBI Taxonomy" id="348720"/>
    <lineage>
        <taxon>Eukaryota</taxon>
        <taxon>Metazoa</taxon>
        <taxon>Ecdysozoa</taxon>
        <taxon>Arthropoda</taxon>
        <taxon>Hexapoda</taxon>
        <taxon>Insecta</taxon>
        <taxon>Pterygota</taxon>
        <taxon>Neoptera</taxon>
        <taxon>Endopterygota</taxon>
        <taxon>Lepidoptera</taxon>
        <taxon>Glossata</taxon>
        <taxon>Ditrysia</taxon>
        <taxon>Papilionoidea</taxon>
        <taxon>Nymphalidae</taxon>
        <taxon>Satyrinae</taxon>
        <taxon>Satyrini</taxon>
        <taxon>Parargina</taxon>
        <taxon>Pararge</taxon>
    </lineage>
</organism>
<evidence type="ECO:0000256" key="2">
    <source>
        <dbReference type="SAM" id="MobiDB-lite"/>
    </source>
</evidence>
<dbReference type="Proteomes" id="UP000838756">
    <property type="component" value="Unassembled WGS sequence"/>
</dbReference>
<sequence length="913" mass="103858">MTSDGVAPRFLPRPTAASAARAAKNATTRNQTALATLRQSPVRSPPSPATSKMRTAVSRNGQKTESKTEIKINRNCESEILHANIEEPLKQGTRTEADLFFAAYEDGIIKQEEHVVFSSTDDLQDVDSYVSVQPESLDSQSRPQTPRNVSSRPETPKLPSRPTTPAYPAQRYGTPTSRPNTPQRNTPPKRPKTPSMHNSLLPRPITPVSSNRSRPPSPTKEGDDLKSLYISKKKEYHQMKMELDFKQQAILEVFNGLRALQDRMAREGIAGGGECRQDLVVFNVADWAPEEVAQLCRDAVASPETNGALELFQTSVPIDDCALSDVESKTLNIPGCFADLCLQAFTARQELIDWVKELIQNQEFGCNDAVDRIAHYNKQGLELCEALREMKSRADDALDTVTLFSKRACRERSTLIAVGESLVREIARLRQEIESRSSVILKETRAEDDVTKAYEEMRRELEEERTAKTALKDKLTTAESQLRQTRLRVSKMDKQMREAEASIASLTGTVKTLEDQSRQREVLLEARARKLKESLKTGEVATGHLAQKRDALQAEVNELKEQIQTMTTQHKAEVEDLNSKLKELMTALQEQKNVALCVTEQKQEIEMALAESQNVIEELKTQVTKLENSQPNPDLPTQREMDLWAELHATKEILRNTEDEVVATKKEKVRFLETLSKITDSENKGGMQQKLACELINKEEIVAKMQTQIRELTKNIKLNEKKVFQYEQYVRDLHSHNRSVSNCQEASNGISFQDLEQEILSLRMNLLDAVHRNEDLSEALSQKEQMLEQQDKTSRAQARIIKVREELINMLKNKETEQSRELSSLQQDLEHRMKIVDEVNKQIAAKADEIQELFSTLENKQQQIHRLEKIVLALEEQQRRAQAQRMRHEEKIAALEHELAAGGNRRERKFIFF</sequence>
<keyword evidence="1" id="KW-0175">Coiled coil</keyword>
<proteinExistence type="predicted"/>
<keyword evidence="4" id="KW-1185">Reference proteome</keyword>
<feature type="coiled-coil region" evidence="1">
    <location>
        <begin position="542"/>
        <end position="667"/>
    </location>
</feature>
<protein>
    <submittedName>
        <fullName evidence="3">Jg8221 protein</fullName>
    </submittedName>
</protein>
<dbReference type="PANTHER" id="PTHR23159">
    <property type="entry name" value="CENTROSOMAL PROTEIN 2"/>
    <property type="match status" value="1"/>
</dbReference>
<evidence type="ECO:0000313" key="4">
    <source>
        <dbReference type="Proteomes" id="UP000838756"/>
    </source>
</evidence>
<comment type="caution">
    <text evidence="3">The sequence shown here is derived from an EMBL/GenBank/DDBJ whole genome shotgun (WGS) entry which is preliminary data.</text>
</comment>
<dbReference type="PANTHER" id="PTHR23159:SF31">
    <property type="entry name" value="CENTROSOME-ASSOCIATED PROTEIN CEP250 ISOFORM X1"/>
    <property type="match status" value="1"/>
</dbReference>
<feature type="compositionally biased region" description="Polar residues" evidence="2">
    <location>
        <begin position="173"/>
        <end position="186"/>
    </location>
</feature>
<feature type="coiled-coil region" evidence="1">
    <location>
        <begin position="695"/>
        <end position="722"/>
    </location>
</feature>
<feature type="compositionally biased region" description="Polar residues" evidence="2">
    <location>
        <begin position="49"/>
        <end position="61"/>
    </location>
</feature>
<name>A0A8S4SQ55_9NEOP</name>
<feature type="coiled-coil region" evidence="1">
    <location>
        <begin position="447"/>
        <end position="516"/>
    </location>
</feature>